<accession>A0A1W1BET4</accession>
<dbReference type="EMBL" id="FPHB01000020">
    <property type="protein sequence ID" value="SFV51995.1"/>
    <property type="molecule type" value="Genomic_DNA"/>
</dbReference>
<organism evidence="1">
    <name type="scientific">hydrothermal vent metagenome</name>
    <dbReference type="NCBI Taxonomy" id="652676"/>
    <lineage>
        <taxon>unclassified sequences</taxon>
        <taxon>metagenomes</taxon>
        <taxon>ecological metagenomes</taxon>
    </lineage>
</organism>
<evidence type="ECO:0000313" key="1">
    <source>
        <dbReference type="EMBL" id="SFV51995.1"/>
    </source>
</evidence>
<name>A0A1W1BET4_9ZZZZ</name>
<reference evidence="1" key="1">
    <citation type="submission" date="2016-10" db="EMBL/GenBank/DDBJ databases">
        <authorList>
            <person name="de Groot N.N."/>
        </authorList>
    </citation>
    <scope>NUCLEOTIDE SEQUENCE</scope>
</reference>
<gene>
    <name evidence="1" type="ORF">MNB_SM-7-1193</name>
</gene>
<proteinExistence type="predicted"/>
<dbReference type="AlphaFoldDB" id="A0A1W1BET4"/>
<protein>
    <submittedName>
        <fullName evidence="1">Uncharacterized protein</fullName>
    </submittedName>
</protein>
<sequence>MNLKVTYHAGERFLQRVFGLTSYTVKEVKKAMLFISRDIKDVECNCFSFPLPSFPSYRAIVKDGSLVTIVPKQ</sequence>